<evidence type="ECO:0000313" key="2">
    <source>
        <dbReference type="Proteomes" id="UP000000286"/>
    </source>
</evidence>
<name>C8Z7Z6_YEAS8</name>
<protein>
    <submittedName>
        <fullName evidence="1">EC1118_1G1_0023p</fullName>
    </submittedName>
</protein>
<accession>C8Z7Z6</accession>
<dbReference type="EMBL" id="FN393070">
    <property type="protein sequence ID" value="CAY79512.1"/>
    <property type="molecule type" value="Genomic_DNA"/>
</dbReference>
<evidence type="ECO:0000313" key="1">
    <source>
        <dbReference type="EMBL" id="CAY79512.1"/>
    </source>
</evidence>
<gene>
    <name evidence="1" type="ORF">EC1118_1G1_0023g</name>
</gene>
<dbReference type="HOGENOM" id="CLU_2293880_0_0_1"/>
<reference evidence="1 2" key="1">
    <citation type="journal article" date="2009" name="Proc. Natl. Acad. Sci. U.S.A.">
        <title>Eukaryote-to-eukaryote gene transfer events revealed by the genome sequence of the wine yeast Saccharomyces cerevisiae EC1118.</title>
        <authorList>
            <person name="Novo M."/>
            <person name="Bigey F."/>
            <person name="Beyne E."/>
            <person name="Galeote V."/>
            <person name="Gavory F."/>
            <person name="Mallet S."/>
            <person name="Cambot B."/>
            <person name="Legras J.L."/>
            <person name="Wincker P."/>
            <person name="Casaregola S."/>
            <person name="Dequin S."/>
        </authorList>
    </citation>
    <scope>NUCLEOTIDE SEQUENCE [LARGE SCALE GENOMIC DNA]</scope>
    <source>
        <strain evidence="2">Lalvin EC1118 / Prise de mousse</strain>
    </source>
</reference>
<sequence length="101" mass="11642">MSLLEASLELIPQSVLNVFLFPHFVKINISLMERVMNHLSFWPEVIFFIKRNGSSTSDTINCIVISPERCTTYITFSLVQFDHSNLKYHSIVPQFCKSTLS</sequence>
<proteinExistence type="predicted"/>
<dbReference type="AlphaFoldDB" id="C8Z7Z6"/>
<organism evidence="1 2">
    <name type="scientific">Saccharomyces cerevisiae (strain Lalvin EC1118 / Prise de mousse)</name>
    <name type="common">Baker's yeast</name>
    <dbReference type="NCBI Taxonomy" id="643680"/>
    <lineage>
        <taxon>Eukaryota</taxon>
        <taxon>Fungi</taxon>
        <taxon>Dikarya</taxon>
        <taxon>Ascomycota</taxon>
        <taxon>Saccharomycotina</taxon>
        <taxon>Saccharomycetes</taxon>
        <taxon>Saccharomycetales</taxon>
        <taxon>Saccharomycetaceae</taxon>
        <taxon>Saccharomyces</taxon>
    </lineage>
</organism>
<dbReference type="Proteomes" id="UP000000286">
    <property type="component" value="Chromosome VII"/>
</dbReference>